<feature type="non-terminal residue" evidence="2">
    <location>
        <position position="252"/>
    </location>
</feature>
<evidence type="ECO:0000313" key="3">
    <source>
        <dbReference type="Proteomes" id="UP000767238"/>
    </source>
</evidence>
<keyword evidence="1" id="KW-0175">Coiled coil</keyword>
<reference evidence="2" key="1">
    <citation type="journal article" date="2021" name="J Fungi (Basel)">
        <title>Virulence traits and population genomics of the black yeast Aureobasidium melanogenum.</title>
        <authorList>
            <person name="Cernosa A."/>
            <person name="Sun X."/>
            <person name="Gostincar C."/>
            <person name="Fang C."/>
            <person name="Gunde-Cimerman N."/>
            <person name="Song Z."/>
        </authorList>
    </citation>
    <scope>NUCLEOTIDE SEQUENCE</scope>
    <source>
        <strain evidence="2">EXF-8016</strain>
    </source>
</reference>
<gene>
    <name evidence="2" type="ORF">KCV03_g1770</name>
</gene>
<reference evidence="2" key="2">
    <citation type="submission" date="2021-08" db="EMBL/GenBank/DDBJ databases">
        <authorList>
            <person name="Gostincar C."/>
            <person name="Sun X."/>
            <person name="Song Z."/>
            <person name="Gunde-Cimerman N."/>
        </authorList>
    </citation>
    <scope>NUCLEOTIDE SEQUENCE</scope>
    <source>
        <strain evidence="2">EXF-8016</strain>
    </source>
</reference>
<accession>A0A9P8K8W8</accession>
<evidence type="ECO:0000313" key="2">
    <source>
        <dbReference type="EMBL" id="KAH0229724.1"/>
    </source>
</evidence>
<name>A0A9P8K8W8_AURME</name>
<comment type="caution">
    <text evidence="2">The sequence shown here is derived from an EMBL/GenBank/DDBJ whole genome shotgun (WGS) entry which is preliminary data.</text>
</comment>
<dbReference type="EMBL" id="JAHFYH010000007">
    <property type="protein sequence ID" value="KAH0229724.1"/>
    <property type="molecule type" value="Genomic_DNA"/>
</dbReference>
<protein>
    <submittedName>
        <fullName evidence="2">Uncharacterized protein</fullName>
    </submittedName>
</protein>
<sequence>MDMSPVLEYLRNGNPFLNTAAPPPIYHFQLPSWNSPAAEIIRGNNINAQQLPVIASTFQSIVPTTPASSSPAYAAMPSTASSSPCAPMAINTSGGLAATSMGLTFVVNGVTYPRIENERFKVLQQENDKLKKRNNHLKDKVRDSLSKSTTNVSQASLSNTRICPADRFVLMGLRTCLDQREHLSGQNYWTVISTPHVNILESSIDHLCRKAQKDKIAIDDRHQATEKCAYILQASHSSPQVFNISIDSETIS</sequence>
<organism evidence="2 3">
    <name type="scientific">Aureobasidium melanogenum</name>
    <name type="common">Aureobasidium pullulans var. melanogenum</name>
    <dbReference type="NCBI Taxonomy" id="46634"/>
    <lineage>
        <taxon>Eukaryota</taxon>
        <taxon>Fungi</taxon>
        <taxon>Dikarya</taxon>
        <taxon>Ascomycota</taxon>
        <taxon>Pezizomycotina</taxon>
        <taxon>Dothideomycetes</taxon>
        <taxon>Dothideomycetidae</taxon>
        <taxon>Dothideales</taxon>
        <taxon>Saccotheciaceae</taxon>
        <taxon>Aureobasidium</taxon>
    </lineage>
</organism>
<dbReference type="Proteomes" id="UP000767238">
    <property type="component" value="Unassembled WGS sequence"/>
</dbReference>
<dbReference type="AlphaFoldDB" id="A0A9P8K8W8"/>
<evidence type="ECO:0000256" key="1">
    <source>
        <dbReference type="SAM" id="Coils"/>
    </source>
</evidence>
<feature type="coiled-coil region" evidence="1">
    <location>
        <begin position="120"/>
        <end position="147"/>
    </location>
</feature>
<proteinExistence type="predicted"/>